<dbReference type="eggNOG" id="COG0589">
    <property type="taxonomic scope" value="Bacteria"/>
</dbReference>
<sequence>MTHIIACIDGSTYSQSVAELGAWTAKSLNAPLTLLHVLDKSEQETTSELSGNIGLGSREYLLQELMELDEKRAKVALQHGKALLNDLQEQLHSSGLHDVTKLQKHGRLLETLLDLEAETRVLVVGKSGDLHKNDTLAIGSQLESVVRSIKAHILVATGQFVQPTSYLLAFDGSEVSQKLVEKALKTPLLAGMACHLIMVEDANDKAQAFNQAAATLRESGIEVTQATLQGDVHRAILDYQQQHQLGMIVMGAYGHSKLRQFFLGSNTTRLLAESHVPMLLIR</sequence>
<dbReference type="GeneID" id="43683666"/>
<dbReference type="RefSeq" id="WP_039427344.1">
    <property type="nucleotide sequence ID" value="NZ_CP061844.1"/>
</dbReference>
<dbReference type="InterPro" id="IPR006016">
    <property type="entry name" value="UspA"/>
</dbReference>
<dbReference type="Gene3D" id="3.40.50.12370">
    <property type="match status" value="1"/>
</dbReference>
<dbReference type="PANTHER" id="PTHR46268">
    <property type="entry name" value="STRESS RESPONSE PROTEIN NHAX"/>
    <property type="match status" value="1"/>
</dbReference>
<dbReference type="Pfam" id="PF00582">
    <property type="entry name" value="Usp"/>
    <property type="match status" value="2"/>
</dbReference>
<name>A0A099LWX9_9VIBR</name>
<evidence type="ECO:0000256" key="1">
    <source>
        <dbReference type="ARBA" id="ARBA00008791"/>
    </source>
</evidence>
<keyword evidence="4" id="KW-1185">Reference proteome</keyword>
<dbReference type="PANTHER" id="PTHR46268:SF15">
    <property type="entry name" value="UNIVERSAL STRESS PROTEIN HP_0031"/>
    <property type="match status" value="1"/>
</dbReference>
<gene>
    <name evidence="3" type="ORF">EA26_10830</name>
</gene>
<dbReference type="SUPFAM" id="SSF52402">
    <property type="entry name" value="Adenine nucleotide alpha hydrolases-like"/>
    <property type="match status" value="2"/>
</dbReference>
<feature type="domain" description="UspA" evidence="2">
    <location>
        <begin position="206"/>
        <end position="282"/>
    </location>
</feature>
<comment type="caution">
    <text evidence="3">The sequence shown here is derived from an EMBL/GenBank/DDBJ whole genome shotgun (WGS) entry which is preliminary data.</text>
</comment>
<evidence type="ECO:0000313" key="3">
    <source>
        <dbReference type="EMBL" id="KGK11772.1"/>
    </source>
</evidence>
<comment type="similarity">
    <text evidence="1">Belongs to the universal stress protein A family.</text>
</comment>
<evidence type="ECO:0000259" key="2">
    <source>
        <dbReference type="Pfam" id="PF00582"/>
    </source>
</evidence>
<dbReference type="AlphaFoldDB" id="A0A099LWX9"/>
<organism evidence="3 4">
    <name type="scientific">Vibrio navarrensis</name>
    <dbReference type="NCBI Taxonomy" id="29495"/>
    <lineage>
        <taxon>Bacteria</taxon>
        <taxon>Pseudomonadati</taxon>
        <taxon>Pseudomonadota</taxon>
        <taxon>Gammaproteobacteria</taxon>
        <taxon>Vibrionales</taxon>
        <taxon>Vibrionaceae</taxon>
        <taxon>Vibrio</taxon>
    </lineage>
</organism>
<feature type="domain" description="UspA" evidence="2">
    <location>
        <begin position="2"/>
        <end position="155"/>
    </location>
</feature>
<accession>A0A099LWX9</accession>
<dbReference type="STRING" id="29495.EA26_10830"/>
<dbReference type="InterPro" id="IPR006015">
    <property type="entry name" value="Universal_stress_UspA"/>
</dbReference>
<proteinExistence type="inferred from homology"/>
<dbReference type="Proteomes" id="UP000029994">
    <property type="component" value="Unassembled WGS sequence"/>
</dbReference>
<reference evidence="3 4" key="1">
    <citation type="submission" date="2014-04" db="EMBL/GenBank/DDBJ databases">
        <title>Genome sequencing of Vibrio navarrensis strains.</title>
        <authorList>
            <person name="Gladney L.M."/>
            <person name="Katz L.S."/>
            <person name="Marino-Ramirez L."/>
            <person name="Jordan I.K."/>
        </authorList>
    </citation>
    <scope>NUCLEOTIDE SEQUENCE [LARGE SCALE GENOMIC DNA]</scope>
    <source>
        <strain evidence="3 4">ATCC 51183</strain>
    </source>
</reference>
<dbReference type="EMBL" id="JMCG01000001">
    <property type="protein sequence ID" value="KGK11772.1"/>
    <property type="molecule type" value="Genomic_DNA"/>
</dbReference>
<dbReference type="PRINTS" id="PR01438">
    <property type="entry name" value="UNVRSLSTRESS"/>
</dbReference>
<protein>
    <submittedName>
        <fullName evidence="3">Universal stress protein UspA</fullName>
    </submittedName>
</protein>
<evidence type="ECO:0000313" key="4">
    <source>
        <dbReference type="Proteomes" id="UP000029994"/>
    </source>
</evidence>
<dbReference type="CDD" id="cd00293">
    <property type="entry name" value="USP-like"/>
    <property type="match status" value="2"/>
</dbReference>